<evidence type="ECO:0000313" key="8">
    <source>
        <dbReference type="Proteomes" id="UP000313359"/>
    </source>
</evidence>
<keyword evidence="7" id="KW-0808">Transferase</keyword>
<keyword evidence="2 3" id="KW-0067">ATP-binding</keyword>
<dbReference type="GO" id="GO:0005524">
    <property type="term" value="F:ATP binding"/>
    <property type="evidence" value="ECO:0007669"/>
    <property type="project" value="UniProtKB-UniRule"/>
</dbReference>
<dbReference type="InterPro" id="IPR011009">
    <property type="entry name" value="Kinase-like_dom_sf"/>
</dbReference>
<dbReference type="InterPro" id="IPR008271">
    <property type="entry name" value="Ser/Thr_kinase_AS"/>
</dbReference>
<dbReference type="SUPFAM" id="SSF56112">
    <property type="entry name" value="Protein kinase-like (PK-like)"/>
    <property type="match status" value="1"/>
</dbReference>
<dbReference type="STRING" id="1328759.A0A5C2RNL3"/>
<dbReference type="InterPro" id="IPR045269">
    <property type="entry name" value="Atg1-like"/>
</dbReference>
<feature type="region of interest" description="Disordered" evidence="5">
    <location>
        <begin position="295"/>
        <end position="344"/>
    </location>
</feature>
<dbReference type="PANTHER" id="PTHR24348">
    <property type="entry name" value="SERINE/THREONINE-PROTEIN KINASE UNC-51-RELATED"/>
    <property type="match status" value="1"/>
</dbReference>
<evidence type="ECO:0000259" key="6">
    <source>
        <dbReference type="PROSITE" id="PS50011"/>
    </source>
</evidence>
<feature type="domain" description="Protein kinase" evidence="6">
    <location>
        <begin position="20"/>
        <end position="291"/>
    </location>
</feature>
<organism evidence="7 8">
    <name type="scientific">Lentinus tigrinus ALCF2SS1-6</name>
    <dbReference type="NCBI Taxonomy" id="1328759"/>
    <lineage>
        <taxon>Eukaryota</taxon>
        <taxon>Fungi</taxon>
        <taxon>Dikarya</taxon>
        <taxon>Basidiomycota</taxon>
        <taxon>Agaricomycotina</taxon>
        <taxon>Agaricomycetes</taxon>
        <taxon>Polyporales</taxon>
        <taxon>Polyporaceae</taxon>
        <taxon>Lentinus</taxon>
    </lineage>
</organism>
<evidence type="ECO:0000256" key="2">
    <source>
        <dbReference type="ARBA" id="ARBA00022840"/>
    </source>
</evidence>
<dbReference type="PROSITE" id="PS50011">
    <property type="entry name" value="PROTEIN_KINASE_DOM"/>
    <property type="match status" value="1"/>
</dbReference>
<dbReference type="GO" id="GO:0005737">
    <property type="term" value="C:cytoplasm"/>
    <property type="evidence" value="ECO:0007669"/>
    <property type="project" value="TreeGrafter"/>
</dbReference>
<accession>A0A5C2RNL3</accession>
<dbReference type="PROSITE" id="PS00108">
    <property type="entry name" value="PROTEIN_KINASE_ST"/>
    <property type="match status" value="1"/>
</dbReference>
<reference evidence="7" key="1">
    <citation type="journal article" date="2018" name="Genome Biol. Evol.">
        <title>Genomics and development of Lentinus tigrinus, a white-rot wood-decaying mushroom with dimorphic fruiting bodies.</title>
        <authorList>
            <person name="Wu B."/>
            <person name="Xu Z."/>
            <person name="Knudson A."/>
            <person name="Carlson A."/>
            <person name="Chen N."/>
            <person name="Kovaka S."/>
            <person name="LaButti K."/>
            <person name="Lipzen A."/>
            <person name="Pennachio C."/>
            <person name="Riley R."/>
            <person name="Schakwitz W."/>
            <person name="Umezawa K."/>
            <person name="Ohm R.A."/>
            <person name="Grigoriev I.V."/>
            <person name="Nagy L.G."/>
            <person name="Gibbons J."/>
            <person name="Hibbett D."/>
        </authorList>
    </citation>
    <scope>NUCLEOTIDE SEQUENCE [LARGE SCALE GENOMIC DNA]</scope>
    <source>
        <strain evidence="7">ALCF2SS1-6</strain>
    </source>
</reference>
<dbReference type="GO" id="GO:0004674">
    <property type="term" value="F:protein serine/threonine kinase activity"/>
    <property type="evidence" value="ECO:0007669"/>
    <property type="project" value="UniProtKB-KW"/>
</dbReference>
<protein>
    <submittedName>
        <fullName evidence="7">Kinase-like protein</fullName>
    </submittedName>
</protein>
<dbReference type="EMBL" id="ML122329">
    <property type="protein sequence ID" value="RPD53123.1"/>
    <property type="molecule type" value="Genomic_DNA"/>
</dbReference>
<keyword evidence="7" id="KW-0418">Kinase</keyword>
<dbReference type="OrthoDB" id="2796000at2759"/>
<gene>
    <name evidence="7" type="ORF">L227DRAFT_617257</name>
</gene>
<keyword evidence="4" id="KW-0723">Serine/threonine-protein kinase</keyword>
<dbReference type="SMART" id="SM00220">
    <property type="entry name" value="S_TKc"/>
    <property type="match status" value="1"/>
</dbReference>
<evidence type="ECO:0000313" key="7">
    <source>
        <dbReference type="EMBL" id="RPD53123.1"/>
    </source>
</evidence>
<dbReference type="Pfam" id="PF00069">
    <property type="entry name" value="Pkinase"/>
    <property type="match status" value="1"/>
</dbReference>
<dbReference type="AlphaFoldDB" id="A0A5C2RNL3"/>
<sequence length="381" mass="42838">MPLAAASLPNFVGRTIKGHYILTEKLGFGGWGVVYKAIDTRKLSDSPARHRAIKIIAKAGLTLKHLKAFRREVVLHVAVASHPNIITIHDAFADDEYLYIVLDYCPGGDLLDHIVANSYRSNHELLRSAFVSLLDAVQYCHEHKIAHRDLKPQNVLVSEDGSKVFLADFGLATAERMTEEHGWGTPTHMAPECHKSPFGKTPRYDTHAADVWALGVILMNMLTGRGLWTRTYRTDVFFMRFIHDPNYFYNTFPELSMGVCDILTRIFTLEPLERISVRKLREAIINLDTFLRSEESEEAQEPMNSTSEKCGKSTLDMPDGAPGLSPASSQDDAESPLVTPEDTKVGMPKHVEVKKVEWKIAFRVQVLRGGHDHVEDKMDCD</sequence>
<dbReference type="PROSITE" id="PS00107">
    <property type="entry name" value="PROTEIN_KINASE_ATP"/>
    <property type="match status" value="1"/>
</dbReference>
<dbReference type="GO" id="GO:0010506">
    <property type="term" value="P:regulation of autophagy"/>
    <property type="evidence" value="ECO:0007669"/>
    <property type="project" value="InterPro"/>
</dbReference>
<evidence type="ECO:0000256" key="5">
    <source>
        <dbReference type="SAM" id="MobiDB-lite"/>
    </source>
</evidence>
<dbReference type="InterPro" id="IPR017441">
    <property type="entry name" value="Protein_kinase_ATP_BS"/>
</dbReference>
<name>A0A5C2RNL3_9APHY</name>
<comment type="similarity">
    <text evidence="4">Belongs to the protein kinase superfamily.</text>
</comment>
<evidence type="ECO:0000256" key="3">
    <source>
        <dbReference type="PROSITE-ProRule" id="PRU10141"/>
    </source>
</evidence>
<evidence type="ECO:0000256" key="1">
    <source>
        <dbReference type="ARBA" id="ARBA00022741"/>
    </source>
</evidence>
<evidence type="ECO:0000256" key="4">
    <source>
        <dbReference type="RuleBase" id="RU000304"/>
    </source>
</evidence>
<dbReference type="Proteomes" id="UP000313359">
    <property type="component" value="Unassembled WGS sequence"/>
</dbReference>
<dbReference type="InterPro" id="IPR000719">
    <property type="entry name" value="Prot_kinase_dom"/>
</dbReference>
<proteinExistence type="inferred from homology"/>
<keyword evidence="8" id="KW-1185">Reference proteome</keyword>
<feature type="binding site" evidence="3">
    <location>
        <position position="58"/>
    </location>
    <ligand>
        <name>ATP</name>
        <dbReference type="ChEBI" id="CHEBI:30616"/>
    </ligand>
</feature>
<dbReference type="Gene3D" id="1.10.510.10">
    <property type="entry name" value="Transferase(Phosphotransferase) domain 1"/>
    <property type="match status" value="1"/>
</dbReference>
<keyword evidence="1 3" id="KW-0547">Nucleotide-binding</keyword>